<dbReference type="AlphaFoldDB" id="A0A0C9VK68"/>
<name>A0A0C9VK68_SPHS4</name>
<dbReference type="HOGENOM" id="CLU_1361191_0_0_1"/>
<proteinExistence type="predicted"/>
<organism evidence="2 3">
    <name type="scientific">Sphaerobolus stellatus (strain SS14)</name>
    <dbReference type="NCBI Taxonomy" id="990650"/>
    <lineage>
        <taxon>Eukaryota</taxon>
        <taxon>Fungi</taxon>
        <taxon>Dikarya</taxon>
        <taxon>Basidiomycota</taxon>
        <taxon>Agaricomycotina</taxon>
        <taxon>Agaricomycetes</taxon>
        <taxon>Phallomycetidae</taxon>
        <taxon>Geastrales</taxon>
        <taxon>Sphaerobolaceae</taxon>
        <taxon>Sphaerobolus</taxon>
    </lineage>
</organism>
<sequence length="201" mass="23287">MQAITNPTESRIGTLKLNKINRPGPVWKHLGVVHTVDLPYWFDSQLNDYNFKRFTHKYVVDIRWFGHSEDSPNDLRAQNRGLLEKEKAPLLRWEFGCRGICAITEEAASEESESISQSEGEQEEEISHNVKKKSRWNCPNHVYIVVEVCADDLSLVHVWQRGSHEDAVNLKFLNWSRILRNEVQEAMRLCGARPMQIMKGS</sequence>
<evidence type="ECO:0000313" key="3">
    <source>
        <dbReference type="Proteomes" id="UP000054279"/>
    </source>
</evidence>
<evidence type="ECO:0000313" key="2">
    <source>
        <dbReference type="EMBL" id="KIJ37831.1"/>
    </source>
</evidence>
<reference evidence="2 3" key="1">
    <citation type="submission" date="2014-06" db="EMBL/GenBank/DDBJ databases">
        <title>Evolutionary Origins and Diversification of the Mycorrhizal Mutualists.</title>
        <authorList>
            <consortium name="DOE Joint Genome Institute"/>
            <consortium name="Mycorrhizal Genomics Consortium"/>
            <person name="Kohler A."/>
            <person name="Kuo A."/>
            <person name="Nagy L.G."/>
            <person name="Floudas D."/>
            <person name="Copeland A."/>
            <person name="Barry K.W."/>
            <person name="Cichocki N."/>
            <person name="Veneault-Fourrey C."/>
            <person name="LaButti K."/>
            <person name="Lindquist E.A."/>
            <person name="Lipzen A."/>
            <person name="Lundell T."/>
            <person name="Morin E."/>
            <person name="Murat C."/>
            <person name="Riley R."/>
            <person name="Ohm R."/>
            <person name="Sun H."/>
            <person name="Tunlid A."/>
            <person name="Henrissat B."/>
            <person name="Grigoriev I.V."/>
            <person name="Hibbett D.S."/>
            <person name="Martin F."/>
        </authorList>
    </citation>
    <scope>NUCLEOTIDE SEQUENCE [LARGE SCALE GENOMIC DNA]</scope>
    <source>
        <strain evidence="2 3">SS14</strain>
    </source>
</reference>
<gene>
    <name evidence="2" type="ORF">M422DRAFT_50258</name>
</gene>
<dbReference type="Proteomes" id="UP000054279">
    <property type="component" value="Unassembled WGS sequence"/>
</dbReference>
<keyword evidence="3" id="KW-1185">Reference proteome</keyword>
<feature type="region of interest" description="Disordered" evidence="1">
    <location>
        <begin position="111"/>
        <end position="130"/>
    </location>
</feature>
<protein>
    <submittedName>
        <fullName evidence="2">Uncharacterized protein</fullName>
    </submittedName>
</protein>
<evidence type="ECO:0000256" key="1">
    <source>
        <dbReference type="SAM" id="MobiDB-lite"/>
    </source>
</evidence>
<dbReference type="OrthoDB" id="3363479at2759"/>
<accession>A0A0C9VK68</accession>
<dbReference type="EMBL" id="KN837166">
    <property type="protein sequence ID" value="KIJ37831.1"/>
    <property type="molecule type" value="Genomic_DNA"/>
</dbReference>